<proteinExistence type="predicted"/>
<gene>
    <name evidence="2" type="ORF">Fuma_04257</name>
</gene>
<evidence type="ECO:0000313" key="3">
    <source>
        <dbReference type="Proteomes" id="UP000187735"/>
    </source>
</evidence>
<sequence length="102" mass="11324">MVTQNAEPVDLATARKTLIPRPAGKPVNSSTVWRWIRKGLEGAERARIKLEVIYVGSRPFVTPNAIDDFSQAVTEAKLERHRRAEELATDVTEDELAAAGLR</sequence>
<dbReference type="Proteomes" id="UP000187735">
    <property type="component" value="Chromosome"/>
</dbReference>
<keyword evidence="3" id="KW-1185">Reference proteome</keyword>
<dbReference type="KEGG" id="fmr:Fuma_04257"/>
<feature type="region of interest" description="Disordered" evidence="1">
    <location>
        <begin position="1"/>
        <end position="27"/>
    </location>
</feature>
<protein>
    <submittedName>
        <fullName evidence="2">Uncharacterized protein</fullName>
    </submittedName>
</protein>
<organism evidence="2 3">
    <name type="scientific">Fuerstiella marisgermanici</name>
    <dbReference type="NCBI Taxonomy" id="1891926"/>
    <lineage>
        <taxon>Bacteria</taxon>
        <taxon>Pseudomonadati</taxon>
        <taxon>Planctomycetota</taxon>
        <taxon>Planctomycetia</taxon>
        <taxon>Planctomycetales</taxon>
        <taxon>Planctomycetaceae</taxon>
        <taxon>Fuerstiella</taxon>
    </lineage>
</organism>
<dbReference type="RefSeq" id="WP_077025896.1">
    <property type="nucleotide sequence ID" value="NZ_CP017641.1"/>
</dbReference>
<dbReference type="STRING" id="1891926.Fuma_04257"/>
<evidence type="ECO:0000313" key="2">
    <source>
        <dbReference type="EMBL" id="APZ94624.1"/>
    </source>
</evidence>
<evidence type="ECO:0000256" key="1">
    <source>
        <dbReference type="SAM" id="MobiDB-lite"/>
    </source>
</evidence>
<reference evidence="2 3" key="1">
    <citation type="journal article" date="2016" name="Front. Microbiol.">
        <title>Fuerstia marisgermanicae gen. nov., sp. nov., an Unusual Member of the Phylum Planctomycetes from the German Wadden Sea.</title>
        <authorList>
            <person name="Kohn T."/>
            <person name="Heuer A."/>
            <person name="Jogler M."/>
            <person name="Vollmers J."/>
            <person name="Boedeker C."/>
            <person name="Bunk B."/>
            <person name="Rast P."/>
            <person name="Borchert D."/>
            <person name="Glockner I."/>
            <person name="Freese H.M."/>
            <person name="Klenk H.P."/>
            <person name="Overmann J."/>
            <person name="Kaster A.K."/>
            <person name="Rohde M."/>
            <person name="Wiegand S."/>
            <person name="Jogler C."/>
        </authorList>
    </citation>
    <scope>NUCLEOTIDE SEQUENCE [LARGE SCALE GENOMIC DNA]</scope>
    <source>
        <strain evidence="2 3">NH11</strain>
    </source>
</reference>
<dbReference type="OrthoDB" id="290434at2"/>
<accession>A0A1P8WKN1</accession>
<dbReference type="AlphaFoldDB" id="A0A1P8WKN1"/>
<name>A0A1P8WKN1_9PLAN</name>
<dbReference type="EMBL" id="CP017641">
    <property type="protein sequence ID" value="APZ94624.1"/>
    <property type="molecule type" value="Genomic_DNA"/>
</dbReference>